<feature type="binding site" evidence="3">
    <location>
        <position position="28"/>
    </location>
    <ligand>
        <name>Zn(2+)</name>
        <dbReference type="ChEBI" id="CHEBI:29105"/>
    </ligand>
</feature>
<organism evidence="4 5">
    <name type="scientific">Rubrivivax gelatinosus</name>
    <name type="common">Rhodocyclus gelatinosus</name>
    <name type="synonym">Rhodopseudomonas gelatinosa</name>
    <dbReference type="NCBI Taxonomy" id="28068"/>
    <lineage>
        <taxon>Bacteria</taxon>
        <taxon>Pseudomonadati</taxon>
        <taxon>Pseudomonadota</taxon>
        <taxon>Betaproteobacteria</taxon>
        <taxon>Burkholderiales</taxon>
        <taxon>Sphaerotilaceae</taxon>
        <taxon>Rubrivivax</taxon>
    </lineage>
</organism>
<protein>
    <recommendedName>
        <fullName evidence="3">DNA gyrase inhibitor YacG</fullName>
    </recommendedName>
</protein>
<feature type="binding site" evidence="3">
    <location>
        <position position="32"/>
    </location>
    <ligand>
        <name>Zn(2+)</name>
        <dbReference type="ChEBI" id="CHEBI:29105"/>
    </ligand>
</feature>
<dbReference type="SUPFAM" id="SSF57716">
    <property type="entry name" value="Glucocorticoid receptor-like (DNA-binding domain)"/>
    <property type="match status" value="1"/>
</dbReference>
<evidence type="ECO:0000313" key="5">
    <source>
        <dbReference type="Proteomes" id="UP000295106"/>
    </source>
</evidence>
<dbReference type="RefSeq" id="WP_132648670.1">
    <property type="nucleotide sequence ID" value="NZ_CP181386.1"/>
</dbReference>
<dbReference type="GO" id="GO:0006355">
    <property type="term" value="P:regulation of DNA-templated transcription"/>
    <property type="evidence" value="ECO:0007669"/>
    <property type="project" value="InterPro"/>
</dbReference>
<dbReference type="AlphaFoldDB" id="A0A4R2M3E5"/>
<gene>
    <name evidence="3" type="primary">yacG</name>
    <name evidence="4" type="ORF">EV684_11258</name>
</gene>
<evidence type="ECO:0000256" key="1">
    <source>
        <dbReference type="ARBA" id="ARBA00022723"/>
    </source>
</evidence>
<evidence type="ECO:0000313" key="4">
    <source>
        <dbReference type="EMBL" id="TCP00620.1"/>
    </source>
</evidence>
<dbReference type="GeneID" id="99683344"/>
<keyword evidence="2 3" id="KW-0862">Zinc</keyword>
<comment type="caution">
    <text evidence="4">The sequence shown here is derived from an EMBL/GenBank/DDBJ whole genome shotgun (WGS) entry which is preliminary data.</text>
</comment>
<comment type="subunit">
    <text evidence="3">Interacts with GyrB.</text>
</comment>
<dbReference type="InterPro" id="IPR013088">
    <property type="entry name" value="Znf_NHR/GATA"/>
</dbReference>
<name>A0A4R2M3E5_RUBGE</name>
<dbReference type="OrthoDB" id="9809663at2"/>
<dbReference type="GO" id="GO:0008270">
    <property type="term" value="F:zinc ion binding"/>
    <property type="evidence" value="ECO:0007669"/>
    <property type="project" value="UniProtKB-UniRule"/>
</dbReference>
<dbReference type="Gene3D" id="3.30.50.10">
    <property type="entry name" value="Erythroid Transcription Factor GATA-1, subunit A"/>
    <property type="match status" value="1"/>
</dbReference>
<sequence>MTAARLVPCPACKQPAPYAPENRWRPFCSERCRSLDLGAWASESYRVAAAAPPDAGDDTPNPPTSH</sequence>
<reference evidence="4 5" key="1">
    <citation type="submission" date="2019-03" db="EMBL/GenBank/DDBJ databases">
        <title>Genomic Encyclopedia of Type Strains, Phase IV (KMG-IV): sequencing the most valuable type-strain genomes for metagenomic binning, comparative biology and taxonomic classification.</title>
        <authorList>
            <person name="Goeker M."/>
        </authorList>
    </citation>
    <scope>NUCLEOTIDE SEQUENCE [LARGE SCALE GENOMIC DNA]</scope>
    <source>
        <strain evidence="4 5">DSM 1709</strain>
    </source>
</reference>
<proteinExistence type="inferred from homology"/>
<comment type="cofactor">
    <cofactor evidence="3">
        <name>Zn(2+)</name>
        <dbReference type="ChEBI" id="CHEBI:29105"/>
    </cofactor>
    <text evidence="3">Binds 1 zinc ion.</text>
</comment>
<feature type="binding site" evidence="3">
    <location>
        <position position="9"/>
    </location>
    <ligand>
        <name>Zn(2+)</name>
        <dbReference type="ChEBI" id="CHEBI:29105"/>
    </ligand>
</feature>
<feature type="binding site" evidence="3">
    <location>
        <position position="12"/>
    </location>
    <ligand>
        <name>Zn(2+)</name>
        <dbReference type="ChEBI" id="CHEBI:29105"/>
    </ligand>
</feature>
<dbReference type="Proteomes" id="UP000295106">
    <property type="component" value="Unassembled WGS sequence"/>
</dbReference>
<accession>A0A4R2M3E5</accession>
<dbReference type="PANTHER" id="PTHR36150">
    <property type="entry name" value="DNA GYRASE INHIBITOR YACG"/>
    <property type="match status" value="1"/>
</dbReference>
<keyword evidence="1 3" id="KW-0479">Metal-binding</keyword>
<dbReference type="HAMAP" id="MF_00649">
    <property type="entry name" value="DNA_gyrase_inhibitor_YacG"/>
    <property type="match status" value="1"/>
</dbReference>
<dbReference type="Pfam" id="PF03884">
    <property type="entry name" value="YacG"/>
    <property type="match status" value="1"/>
</dbReference>
<dbReference type="EMBL" id="SLXD01000012">
    <property type="protein sequence ID" value="TCP00620.1"/>
    <property type="molecule type" value="Genomic_DNA"/>
</dbReference>
<evidence type="ECO:0000256" key="2">
    <source>
        <dbReference type="ARBA" id="ARBA00022833"/>
    </source>
</evidence>
<comment type="similarity">
    <text evidence="3">Belongs to the DNA gyrase inhibitor YacG family.</text>
</comment>
<dbReference type="InterPro" id="IPR005584">
    <property type="entry name" value="DNA_gyrase_inhibitor_YacG"/>
</dbReference>
<dbReference type="GO" id="GO:0008657">
    <property type="term" value="F:DNA topoisomerase type II (double strand cut, ATP-hydrolyzing) inhibitor activity"/>
    <property type="evidence" value="ECO:0007669"/>
    <property type="project" value="UniProtKB-UniRule"/>
</dbReference>
<dbReference type="PANTHER" id="PTHR36150:SF1">
    <property type="entry name" value="DNA GYRASE INHIBITOR YACG"/>
    <property type="match status" value="1"/>
</dbReference>
<evidence type="ECO:0000256" key="3">
    <source>
        <dbReference type="HAMAP-Rule" id="MF_00649"/>
    </source>
</evidence>
<comment type="function">
    <text evidence="3">Inhibits all the catalytic activities of DNA gyrase by preventing its interaction with DNA. Acts by binding directly to the C-terminal domain of GyrB, which probably disrupts DNA binding by the gyrase.</text>
</comment>